<feature type="region of interest" description="Disordered" evidence="1">
    <location>
        <begin position="197"/>
        <end position="248"/>
    </location>
</feature>
<reference evidence="2 3" key="1">
    <citation type="journal article" date="2019" name="Nat. Ecol. Evol.">
        <title>Megaphylogeny resolves global patterns of mushroom evolution.</title>
        <authorList>
            <person name="Varga T."/>
            <person name="Krizsan K."/>
            <person name="Foldi C."/>
            <person name="Dima B."/>
            <person name="Sanchez-Garcia M."/>
            <person name="Sanchez-Ramirez S."/>
            <person name="Szollosi G.J."/>
            <person name="Szarkandi J.G."/>
            <person name="Papp V."/>
            <person name="Albert L."/>
            <person name="Andreopoulos W."/>
            <person name="Angelini C."/>
            <person name="Antonin V."/>
            <person name="Barry K.W."/>
            <person name="Bougher N.L."/>
            <person name="Buchanan P."/>
            <person name="Buyck B."/>
            <person name="Bense V."/>
            <person name="Catcheside P."/>
            <person name="Chovatia M."/>
            <person name="Cooper J."/>
            <person name="Damon W."/>
            <person name="Desjardin D."/>
            <person name="Finy P."/>
            <person name="Geml J."/>
            <person name="Haridas S."/>
            <person name="Hughes K."/>
            <person name="Justo A."/>
            <person name="Karasinski D."/>
            <person name="Kautmanova I."/>
            <person name="Kiss B."/>
            <person name="Kocsube S."/>
            <person name="Kotiranta H."/>
            <person name="LaButti K.M."/>
            <person name="Lechner B.E."/>
            <person name="Liimatainen K."/>
            <person name="Lipzen A."/>
            <person name="Lukacs Z."/>
            <person name="Mihaltcheva S."/>
            <person name="Morgado L.N."/>
            <person name="Niskanen T."/>
            <person name="Noordeloos M.E."/>
            <person name="Ohm R.A."/>
            <person name="Ortiz-Santana B."/>
            <person name="Ovrebo C."/>
            <person name="Racz N."/>
            <person name="Riley R."/>
            <person name="Savchenko A."/>
            <person name="Shiryaev A."/>
            <person name="Soop K."/>
            <person name="Spirin V."/>
            <person name="Szebenyi C."/>
            <person name="Tomsovsky M."/>
            <person name="Tulloss R.E."/>
            <person name="Uehling J."/>
            <person name="Grigoriev I.V."/>
            <person name="Vagvolgyi C."/>
            <person name="Papp T."/>
            <person name="Martin F.M."/>
            <person name="Miettinen O."/>
            <person name="Hibbett D.S."/>
            <person name="Nagy L.G."/>
        </authorList>
    </citation>
    <scope>NUCLEOTIDE SEQUENCE [LARGE SCALE GENOMIC DNA]</scope>
    <source>
        <strain evidence="2 3">CBS 309.79</strain>
    </source>
</reference>
<evidence type="ECO:0000313" key="3">
    <source>
        <dbReference type="Proteomes" id="UP000305067"/>
    </source>
</evidence>
<dbReference type="AlphaFoldDB" id="A0A5C3QTR3"/>
<protein>
    <submittedName>
        <fullName evidence="2">Uncharacterized protein</fullName>
    </submittedName>
</protein>
<feature type="compositionally biased region" description="Basic and acidic residues" evidence="1">
    <location>
        <begin position="213"/>
        <end position="227"/>
    </location>
</feature>
<gene>
    <name evidence="2" type="ORF">BDV98DRAFT_580996</name>
</gene>
<proteinExistence type="predicted"/>
<organism evidence="2 3">
    <name type="scientific">Pterulicium gracile</name>
    <dbReference type="NCBI Taxonomy" id="1884261"/>
    <lineage>
        <taxon>Eukaryota</taxon>
        <taxon>Fungi</taxon>
        <taxon>Dikarya</taxon>
        <taxon>Basidiomycota</taxon>
        <taxon>Agaricomycotina</taxon>
        <taxon>Agaricomycetes</taxon>
        <taxon>Agaricomycetidae</taxon>
        <taxon>Agaricales</taxon>
        <taxon>Pleurotineae</taxon>
        <taxon>Pterulaceae</taxon>
        <taxon>Pterulicium</taxon>
    </lineage>
</organism>
<keyword evidence="3" id="KW-1185">Reference proteome</keyword>
<name>A0A5C3QTR3_9AGAR</name>
<evidence type="ECO:0000256" key="1">
    <source>
        <dbReference type="SAM" id="MobiDB-lite"/>
    </source>
</evidence>
<sequence>MEACRHIISGAGIEIATRTGVKGERSYELFSAGTLICIGDSDLRHLSQRCLDLEPSQPSTPTKWTSVIVDPSKVDLSDRASQHACTSVISKTVDTWPAGSWIFYTPNSADVSNKDSSTLSTESTSPGQIIKMTTKDLHQPEADCWVLGRQYAVAAELHLRTTALLQDVTRVDTQIGTQEIAHNDVVKGPYIINTHSLAPLSPPQAEGPTRRAVAHEKRNAKRRETAAKKRAQNASAVGAVPSSEALAEDYDQQPTLIEEDVDDATTALMLWKSARSD</sequence>
<accession>A0A5C3QTR3</accession>
<evidence type="ECO:0000313" key="2">
    <source>
        <dbReference type="EMBL" id="TFL03931.1"/>
    </source>
</evidence>
<dbReference type="Proteomes" id="UP000305067">
    <property type="component" value="Unassembled WGS sequence"/>
</dbReference>
<dbReference type="EMBL" id="ML178819">
    <property type="protein sequence ID" value="TFL03931.1"/>
    <property type="molecule type" value="Genomic_DNA"/>
</dbReference>